<evidence type="ECO:0000313" key="2">
    <source>
        <dbReference type="EMBL" id="MBW3096136.1"/>
    </source>
</evidence>
<comment type="caution">
    <text evidence="2">The sequence shown here is derived from an EMBL/GenBank/DDBJ whole genome shotgun (WGS) entry which is preliminary data.</text>
</comment>
<dbReference type="Pfam" id="PF12697">
    <property type="entry name" value="Abhydrolase_6"/>
    <property type="match status" value="1"/>
</dbReference>
<gene>
    <name evidence="2" type="ORF">KY465_02455</name>
</gene>
<dbReference type="EMBL" id="JAHWQX010000001">
    <property type="protein sequence ID" value="MBW3096136.1"/>
    <property type="molecule type" value="Genomic_DNA"/>
</dbReference>
<evidence type="ECO:0000259" key="1">
    <source>
        <dbReference type="Pfam" id="PF12697"/>
    </source>
</evidence>
<dbReference type="InterPro" id="IPR050266">
    <property type="entry name" value="AB_hydrolase_sf"/>
</dbReference>
<name>A0ABS6WJM2_9HYPH</name>
<keyword evidence="2" id="KW-0378">Hydrolase</keyword>
<keyword evidence="3" id="KW-1185">Reference proteome</keyword>
<dbReference type="GO" id="GO:0016787">
    <property type="term" value="F:hydrolase activity"/>
    <property type="evidence" value="ECO:0007669"/>
    <property type="project" value="UniProtKB-KW"/>
</dbReference>
<evidence type="ECO:0000313" key="3">
    <source>
        <dbReference type="Proteomes" id="UP001430804"/>
    </source>
</evidence>
<proteinExistence type="predicted"/>
<protein>
    <submittedName>
        <fullName evidence="2">Alpha/beta fold hydrolase</fullName>
    </submittedName>
</protein>
<feature type="domain" description="AB hydrolase-1" evidence="1">
    <location>
        <begin position="17"/>
        <end position="248"/>
    </location>
</feature>
<accession>A0ABS6WJM2</accession>
<dbReference type="Proteomes" id="UP001430804">
    <property type="component" value="Unassembled WGS sequence"/>
</dbReference>
<dbReference type="PANTHER" id="PTHR43798:SF5">
    <property type="entry name" value="MONOACYLGLYCEROL LIPASE ABHD6"/>
    <property type="match status" value="1"/>
</dbReference>
<dbReference type="PANTHER" id="PTHR43798">
    <property type="entry name" value="MONOACYLGLYCEROL LIPASE"/>
    <property type="match status" value="1"/>
</dbReference>
<organism evidence="2 3">
    <name type="scientific">Pseudohoeflea coraliihabitans</name>
    <dbReference type="NCBI Taxonomy" id="2860393"/>
    <lineage>
        <taxon>Bacteria</taxon>
        <taxon>Pseudomonadati</taxon>
        <taxon>Pseudomonadota</taxon>
        <taxon>Alphaproteobacteria</taxon>
        <taxon>Hyphomicrobiales</taxon>
        <taxon>Rhizobiaceae</taxon>
        <taxon>Pseudohoeflea</taxon>
    </lineage>
</organism>
<sequence>MTAPYFCRRGTPQGVPLVLLHGFGGSMQMWDRVLPLLGDDGGLVLFDLPGHGESLNADGAGGAGRMAKAILAALTAEGIERFHLAGHSMGGAVAALIALRAPEAVVSLSLIAPGGMAPEIDAVLLEQFARADDGETLKSLLTAMAGGNVAWPQAGVAAEVERRRRPGALEALQATYAAMFPDGPERGQGVLPRAQLDALAMPVAVLWGTADGVLPCPERETLPASFRVTLLPGAGHMLPEECPQDVADLLNAMRAGQSGTG</sequence>
<dbReference type="InterPro" id="IPR000073">
    <property type="entry name" value="AB_hydrolase_1"/>
</dbReference>
<reference evidence="2" key="1">
    <citation type="submission" date="2021-07" db="EMBL/GenBank/DDBJ databases">
        <title>Pseudohoeflea marina sp. nov. a polyhydroxyalcanoate-producing bacterium.</title>
        <authorList>
            <person name="Zheng W."/>
            <person name="Yu S."/>
            <person name="Huang Y."/>
        </authorList>
    </citation>
    <scope>NUCLEOTIDE SEQUENCE</scope>
    <source>
        <strain evidence="2">DP4N28-3</strain>
    </source>
</reference>
<dbReference type="RefSeq" id="WP_219158082.1">
    <property type="nucleotide sequence ID" value="NZ_JAHWQX010000001.1"/>
</dbReference>